<feature type="domain" description="Ras-associating" evidence="4">
    <location>
        <begin position="240"/>
        <end position="345"/>
    </location>
</feature>
<feature type="compositionally biased region" description="Polar residues" evidence="2">
    <location>
        <begin position="2390"/>
        <end position="2406"/>
    </location>
</feature>
<dbReference type="OrthoDB" id="6260541at2759"/>
<dbReference type="PANTHER" id="PTHR10398:SF2">
    <property type="entry name" value="AFADIN"/>
    <property type="match status" value="1"/>
</dbReference>
<evidence type="ECO:0000259" key="5">
    <source>
        <dbReference type="PROSITE" id="PS51126"/>
    </source>
</evidence>
<evidence type="ECO:0000313" key="7">
    <source>
        <dbReference type="Proteomes" id="UP000822476"/>
    </source>
</evidence>
<feature type="compositionally biased region" description="Polar residues" evidence="2">
    <location>
        <begin position="1607"/>
        <end position="1625"/>
    </location>
</feature>
<feature type="compositionally biased region" description="Polar residues" evidence="2">
    <location>
        <begin position="553"/>
        <end position="587"/>
    </location>
</feature>
<dbReference type="InterPro" id="IPR028842">
    <property type="entry name" value="Afadin"/>
</dbReference>
<reference evidence="6" key="1">
    <citation type="submission" date="2019-07" db="EMBL/GenBank/DDBJ databases">
        <title>Annotation for the trematode Paragonimus miyazaki's.</title>
        <authorList>
            <person name="Choi Y.-J."/>
        </authorList>
    </citation>
    <scope>NUCLEOTIDE SEQUENCE</scope>
    <source>
        <strain evidence="6">Japan</strain>
    </source>
</reference>
<feature type="domain" description="PDZ" evidence="3">
    <location>
        <begin position="1208"/>
        <end position="1278"/>
    </location>
</feature>
<feature type="compositionally biased region" description="Basic and acidic residues" evidence="2">
    <location>
        <begin position="1437"/>
        <end position="1455"/>
    </location>
</feature>
<dbReference type="InterPro" id="IPR001478">
    <property type="entry name" value="PDZ"/>
</dbReference>
<sequence>MKPAENYNLLQRIREWNATRLDLFKISEPNKRNEFHGVVRFFFQGDDMKYQAKCLRISNTSTACQLVNTLVDKFHPDLKMLTAGRYALYEYSSSTGERRLGANEAPLLVQLNWAFEDREVRFILRDESKPMSAVRQQKALERQPGSLQNGNLKHKSNTNLAENVDERSNGRGFARRWSSGSRKKKRHKHGTDDSLEQEDVVPDSTFTRTLSNPDEVLRRRRQQRIQNRMQQGPGVLGDEGTNTVKIYGDCLNQEIPYVTLNLTFDDTAAKVVQWTLDKYGLSQRLAPQDFCLVQVNIPPRGERLPMDMERELTLHDQDSLLGIRVQLQHQRENVACIFQIRHRRANGPDGRRPPAPPPSKPRAPPTAFALPPPSRSRSVGPRAPSSLSLRIEADLFLVEVSGDPTHSEKPDGLVASLTALFDRTYPGPIKLGVIEKMVGPAPNILVDKNLHPDIRPVHCTFSAVLASTSGSRLRLPKSTLPGELEAMTQHALLVTPSLDGFAKPPGPAVVRVDGMRITGPMLVPLDGVIQLGKSLWLKFIQSETSDVGAVSPPQHSETPRLNTNVPRMENGSRSLATSKQHNVAAGSHSSLVNYATENTRGRAPNQIQTSSGQSTPDELPLTIDLQDKALTTKSSLLDRYVFLVDELLKAVNTDYQQLISRTRREGEKKSTVFTLSPAYSLYLTYRSCLNHLSSIHDLNSSEQEHTISYLTNYIATRVYESLPTPNRDDVDQFDLIHLLIYWLANSSELLQFLKNDVDLCVSSLPEHQTQTLVGSNSSRSSLHACRQALHLLADAVDHCFHELRATMSSLLQPLLYCLIYPGDSDVQDDLRLDDKPLNPHNYHASLKDPVRMQAMMQLFSLLMLQVRRARLNASLTIQLFAQLFHILNAHIFNQVLINTEAKPRHVREDSNVWLTRVGATRLTRRLDRIKHWAQRHGLERAADCRLQRCAQACQLVLTDRSNLNAFYQFCMGLLALNSIQLEWLLAHLADPPPVPDDWIDLIVTGGKEVNDRAIVDEMEHYLKTSQQDVTTPEFQLTESKELPLPLLLPPDGYASDAVLTGTPSGLSEFLRPLVTKGLIHVRRNPTNTGQINSRPWTHYLRLRKYEETNKHPGDSTNRNSGISTMERHFHRGTDVSGESESDLSGSDSDDDGRPDHRSTTQRYKPRNPSVERPVNHQHRQHRSLPDLAMSEFDKLAREANVPVSSIQRFYLRKHNNSLGLSIVAAKAEGQNQYGIYVKEIVPGGAAARDGRLDTGDQILAIGSANLIGCAQSDAVAAITKQSRSDEGVQLTVSQGAAKYHHILELIKPTDNATDSIGMPTVKPRHAAQPHNSNQNEIPVNFRPGEGQHKIGSTVQPPSTRMGLKPVSQPRYKGTGQNGAKSSSSHLLPRRENVGYSRQTGSLSRSTPSLNLAEVGVTNDESPMQLESTDVTLSDTRPTLEPKVYKNGRRTYEDGTRTGPKAKSYDNNLSRFGDRQKDSYDPQPEQLDSEETLSSSSGSDMVHEEPTRSSHGQPNINKQEQSNSRRPTTQRTIQSSAGLHGSRSQPNISKPTVNEQTERRSSLSIHPVPYQAGRRTNESASDELSSLESVSSERTPCSLHDSAEGEQPSAQRPPTGLAASNDSMNTSEEKRARHPPPPAAPSQTSRSSLVNGKIRTRSGSRYVSESELQTNSSKSNIPSDSPRPQSAMQKRLNGNGDMTHLPRGWRETNMDEIGRMDSPSRWSAKNHGPRASSTDTMSDGARRVSNHNRQSSLGTPGTSESVTPTSADTVIPKEFPVTTQKTSAIHSRPHSGTYQEYQMNGKTESTLSPSIADVSHPGRVTSTPTPAMVDDTVSETLKPPPHAIISGPRWSDDRMPSFAPELLPDLPVLHNDPQRGRMKHGTLESRASDRSVGEDLQPVSSLESNSQSLVHAEFVPGIRNYQDTYSSALPAQSVPFNTQPRSAYPSVASNPSCSRPSYAPTSANRQPMAFETISQSSRTTASGSRENLASVMPTSLFASPPPTPTADCPQYHPPERLEPADWSSYKTTTTVNTEKTRTDRYERRSVAPQPAPKPHLSAPFSYHQPALSSGATSFQASKAHENVSHSMVTTGGQTPVLPIHSSAQAATSAAQRVAQLEVEIAAMENKRSAGDISPTLDRLRVELQFQKRLAERELLRKNAVSLDERQSILPHSSRVSETQGIEDNFASEECLKQNQLIWEQKRILAEKELEASQNRRLAELEKERRAMLARQEQKVKERSEWFEHHKERGEIRHSDGEEANTGGHQVNTSMHSQNRSTPDEKASDLYSGRYGRPRFEATKRGAQHGTQASHHPTQHRITPNVIESDWNRIASPADLLRAKKSVSFDKNLETISVYSPPVTPQDSFIENPPIGPPRSAGVLGQSFFSGNESTYTSLPTMSKSQSSSGLTKHSVEPSARPSNISLNPVPNAELLPFKEKMRLFAQQIGEEPPKERSRISNLQKQLLARPMETGVSTWTNSTTTSGYFR</sequence>
<comment type="caution">
    <text evidence="6">The sequence shown here is derived from an EMBL/GenBank/DDBJ whole genome shotgun (WGS) entry which is preliminary data.</text>
</comment>
<dbReference type="Gene3D" id="2.30.42.10">
    <property type="match status" value="1"/>
</dbReference>
<dbReference type="PROSITE" id="PS51126">
    <property type="entry name" value="DILUTE"/>
    <property type="match status" value="1"/>
</dbReference>
<evidence type="ECO:0008006" key="8">
    <source>
        <dbReference type="Google" id="ProtNLM"/>
    </source>
</evidence>
<organism evidence="6 7">
    <name type="scientific">Paragonimus skrjabini miyazakii</name>
    <dbReference type="NCBI Taxonomy" id="59628"/>
    <lineage>
        <taxon>Eukaryota</taxon>
        <taxon>Metazoa</taxon>
        <taxon>Spiralia</taxon>
        <taxon>Lophotrochozoa</taxon>
        <taxon>Platyhelminthes</taxon>
        <taxon>Trematoda</taxon>
        <taxon>Digenea</taxon>
        <taxon>Plagiorchiida</taxon>
        <taxon>Troglotremata</taxon>
        <taxon>Troglotrematidae</taxon>
        <taxon>Paragonimus</taxon>
    </lineage>
</organism>
<feature type="compositionally biased region" description="Polar residues" evidence="2">
    <location>
        <begin position="2261"/>
        <end position="2275"/>
    </location>
</feature>
<feature type="compositionally biased region" description="Low complexity" evidence="2">
    <location>
        <begin position="1577"/>
        <end position="1592"/>
    </location>
</feature>
<protein>
    <recommendedName>
        <fullName evidence="8">Afadin</fullName>
    </recommendedName>
</protein>
<gene>
    <name evidence="6" type="ORF">EG68_00819</name>
</gene>
<dbReference type="SUPFAM" id="SSF54236">
    <property type="entry name" value="Ubiquitin-like"/>
    <property type="match status" value="2"/>
</dbReference>
<feature type="compositionally biased region" description="Basic and acidic residues" evidence="2">
    <location>
        <begin position="2245"/>
        <end position="2255"/>
    </location>
</feature>
<feature type="compositionally biased region" description="Polar residues" evidence="2">
    <location>
        <begin position="145"/>
        <end position="161"/>
    </location>
</feature>
<dbReference type="InterPro" id="IPR036034">
    <property type="entry name" value="PDZ_sf"/>
</dbReference>
<feature type="region of interest" description="Disordered" evidence="2">
    <location>
        <begin position="134"/>
        <end position="209"/>
    </location>
</feature>
<feature type="domain" description="Dilute" evidence="5">
    <location>
        <begin position="712"/>
        <end position="1008"/>
    </location>
</feature>
<feature type="region of interest" description="Disordered" evidence="2">
    <location>
        <begin position="1864"/>
        <end position="1903"/>
    </location>
</feature>
<dbReference type="InterPro" id="IPR000159">
    <property type="entry name" value="RA_dom"/>
</dbReference>
<feature type="compositionally biased region" description="Polar residues" evidence="2">
    <location>
        <begin position="1508"/>
        <end position="1554"/>
    </location>
</feature>
<dbReference type="InterPro" id="IPR029071">
    <property type="entry name" value="Ubiquitin-like_domsf"/>
</dbReference>
<feature type="compositionally biased region" description="Pro residues" evidence="2">
    <location>
        <begin position="353"/>
        <end position="374"/>
    </location>
</feature>
<evidence type="ECO:0000259" key="3">
    <source>
        <dbReference type="PROSITE" id="PS50106"/>
    </source>
</evidence>
<dbReference type="InterPro" id="IPR002710">
    <property type="entry name" value="Dilute_dom"/>
</dbReference>
<feature type="compositionally biased region" description="Polar residues" evidence="2">
    <location>
        <begin position="1395"/>
        <end position="1409"/>
    </location>
</feature>
<dbReference type="PANTHER" id="PTHR10398">
    <property type="entry name" value="AFADIN"/>
    <property type="match status" value="1"/>
</dbReference>
<evidence type="ECO:0000259" key="4">
    <source>
        <dbReference type="PROSITE" id="PS50200"/>
    </source>
</evidence>
<feature type="compositionally biased region" description="Basic and acidic residues" evidence="2">
    <location>
        <begin position="1880"/>
        <end position="1892"/>
    </location>
</feature>
<dbReference type="SMART" id="SM01132">
    <property type="entry name" value="DIL"/>
    <property type="match status" value="1"/>
</dbReference>
<feature type="compositionally biased region" description="Basic and acidic residues" evidence="2">
    <location>
        <begin position="2033"/>
        <end position="2044"/>
    </location>
</feature>
<dbReference type="Gene3D" id="3.10.20.90">
    <property type="entry name" value="Phosphatidylinositol 3-kinase Catalytic Subunit, Chain A, domain 1"/>
    <property type="match status" value="2"/>
</dbReference>
<accession>A0A8S9Z8A7</accession>
<feature type="compositionally biased region" description="Basic and acidic residues" evidence="2">
    <location>
        <begin position="1703"/>
        <end position="1714"/>
    </location>
</feature>
<feature type="compositionally biased region" description="Acidic residues" evidence="2">
    <location>
        <begin position="1137"/>
        <end position="1150"/>
    </location>
</feature>
<feature type="compositionally biased region" description="Polar residues" evidence="2">
    <location>
        <begin position="1656"/>
        <end position="1687"/>
    </location>
</feature>
<dbReference type="PROSITE" id="PS50200">
    <property type="entry name" value="RA"/>
    <property type="match status" value="2"/>
</dbReference>
<dbReference type="GO" id="GO:0005911">
    <property type="term" value="C:cell-cell junction"/>
    <property type="evidence" value="ECO:0007669"/>
    <property type="project" value="InterPro"/>
</dbReference>
<feature type="compositionally biased region" description="Polar residues" evidence="2">
    <location>
        <begin position="1418"/>
        <end position="1436"/>
    </location>
</feature>
<dbReference type="SMART" id="SM00228">
    <property type="entry name" value="PDZ"/>
    <property type="match status" value="1"/>
</dbReference>
<keyword evidence="7" id="KW-1185">Reference proteome</keyword>
<keyword evidence="1" id="KW-0175">Coiled coil</keyword>
<name>A0A8S9Z8A7_9TREM</name>
<dbReference type="EMBL" id="JTDE01000219">
    <property type="protein sequence ID" value="KAF7261930.1"/>
    <property type="molecule type" value="Genomic_DNA"/>
</dbReference>
<feature type="compositionally biased region" description="Polar residues" evidence="2">
    <location>
        <begin position="1746"/>
        <end position="1766"/>
    </location>
</feature>
<feature type="coiled-coil region" evidence="1">
    <location>
        <begin position="2202"/>
        <end position="2236"/>
    </location>
</feature>
<feature type="domain" description="Ras-associating" evidence="4">
    <location>
        <begin position="35"/>
        <end position="129"/>
    </location>
</feature>
<feature type="region of interest" description="Disordered" evidence="2">
    <location>
        <begin position="547"/>
        <end position="587"/>
    </location>
</feature>
<dbReference type="Proteomes" id="UP000822476">
    <property type="component" value="Unassembled WGS sequence"/>
</dbReference>
<dbReference type="PROSITE" id="PS50106">
    <property type="entry name" value="PDZ"/>
    <property type="match status" value="1"/>
</dbReference>
<feature type="region of interest" description="Disordered" evidence="2">
    <location>
        <begin position="1323"/>
        <end position="1766"/>
    </location>
</feature>
<dbReference type="GO" id="GO:0007165">
    <property type="term" value="P:signal transduction"/>
    <property type="evidence" value="ECO:0007669"/>
    <property type="project" value="InterPro"/>
</dbReference>
<feature type="region of interest" description="Disordered" evidence="2">
    <location>
        <begin position="1132"/>
        <end position="1185"/>
    </location>
</feature>
<feature type="region of interest" description="Disordered" evidence="2">
    <location>
        <begin position="2245"/>
        <end position="2286"/>
    </location>
</feature>
<dbReference type="SMART" id="SM00314">
    <property type="entry name" value="RA"/>
    <property type="match status" value="2"/>
</dbReference>
<proteinExistence type="predicted"/>
<feature type="region of interest" description="Disordered" evidence="2">
    <location>
        <begin position="342"/>
        <end position="384"/>
    </location>
</feature>
<dbReference type="SUPFAM" id="SSF50156">
    <property type="entry name" value="PDZ domain-like"/>
    <property type="match status" value="1"/>
</dbReference>
<feature type="region of interest" description="Disordered" evidence="2">
    <location>
        <begin position="2390"/>
        <end position="2425"/>
    </location>
</feature>
<evidence type="ECO:0000313" key="6">
    <source>
        <dbReference type="EMBL" id="KAF7261930.1"/>
    </source>
</evidence>
<feature type="region of interest" description="Disordered" evidence="2">
    <location>
        <begin position="1931"/>
        <end position="1963"/>
    </location>
</feature>
<evidence type="ECO:0000256" key="1">
    <source>
        <dbReference type="SAM" id="Coils"/>
    </source>
</evidence>
<feature type="region of interest" description="Disordered" evidence="2">
    <location>
        <begin position="1993"/>
        <end position="2058"/>
    </location>
</feature>
<feature type="compositionally biased region" description="Low complexity" evidence="2">
    <location>
        <begin position="375"/>
        <end position="384"/>
    </location>
</feature>
<evidence type="ECO:0000256" key="2">
    <source>
        <dbReference type="SAM" id="MobiDB-lite"/>
    </source>
</evidence>
<dbReference type="Pfam" id="PF01843">
    <property type="entry name" value="DIL"/>
    <property type="match status" value="1"/>
</dbReference>
<dbReference type="Pfam" id="PF00788">
    <property type="entry name" value="RA"/>
    <property type="match status" value="2"/>
</dbReference>
<dbReference type="Pfam" id="PF00595">
    <property type="entry name" value="PDZ"/>
    <property type="match status" value="1"/>
</dbReference>
<feature type="region of interest" description="Disordered" evidence="2">
    <location>
        <begin position="1831"/>
        <end position="1850"/>
    </location>
</feature>